<dbReference type="InterPro" id="IPR006839">
    <property type="entry name" value="DarP"/>
</dbReference>
<dbReference type="OrthoDB" id="5402031at2"/>
<dbReference type="SUPFAM" id="SSF158710">
    <property type="entry name" value="PSPTO4464-like"/>
    <property type="match status" value="1"/>
</dbReference>
<dbReference type="InterPro" id="IPR023153">
    <property type="entry name" value="DarP_sf"/>
</dbReference>
<dbReference type="eggNOG" id="COG3028">
    <property type="taxonomic scope" value="Bacteria"/>
</dbReference>
<gene>
    <name evidence="5" type="ordered locus">Pcar_3069</name>
</gene>
<evidence type="ECO:0000256" key="4">
    <source>
        <dbReference type="ARBA" id="ARBA00022884"/>
    </source>
</evidence>
<evidence type="ECO:0008006" key="7">
    <source>
        <dbReference type="Google" id="ProtNLM"/>
    </source>
</evidence>
<dbReference type="KEGG" id="pca:Pcar_3069"/>
<evidence type="ECO:0000256" key="3">
    <source>
        <dbReference type="ARBA" id="ARBA00022730"/>
    </source>
</evidence>
<name>Q3A003_SYNC1</name>
<evidence type="ECO:0000313" key="5">
    <source>
        <dbReference type="EMBL" id="ABA90304.1"/>
    </source>
</evidence>
<evidence type="ECO:0000313" key="6">
    <source>
        <dbReference type="Proteomes" id="UP000002534"/>
    </source>
</evidence>
<evidence type="ECO:0000256" key="2">
    <source>
        <dbReference type="ARBA" id="ARBA00022517"/>
    </source>
</evidence>
<reference evidence="5 6" key="2">
    <citation type="journal article" date="2012" name="BMC Genomics">
        <title>The genome of Pelobacter carbinolicus reveals surprising metabolic capabilities and physiological features.</title>
        <authorList>
            <person name="Aklujkar M."/>
            <person name="Haveman S.A."/>
            <person name="Didonato R.Jr."/>
            <person name="Chertkov O."/>
            <person name="Han C.S."/>
            <person name="Land M.L."/>
            <person name="Brown P."/>
            <person name="Lovley D.R."/>
        </authorList>
    </citation>
    <scope>NUCLEOTIDE SEQUENCE [LARGE SCALE GENOMIC DNA]</scope>
    <source>
        <strain evidence="6">DSM 2380 / NBRC 103641 / GraBd1</strain>
    </source>
</reference>
<dbReference type="Proteomes" id="UP000002534">
    <property type="component" value="Chromosome"/>
</dbReference>
<dbReference type="CDD" id="cd16331">
    <property type="entry name" value="YjgA-like"/>
    <property type="match status" value="1"/>
</dbReference>
<proteinExistence type="predicted"/>
<dbReference type="NCBIfam" id="NF003593">
    <property type="entry name" value="PRK05255.1-1"/>
    <property type="match status" value="1"/>
</dbReference>
<keyword evidence="1" id="KW-0963">Cytoplasm</keyword>
<dbReference type="PIRSF" id="PIRSF016183">
    <property type="entry name" value="UCP016183"/>
    <property type="match status" value="1"/>
</dbReference>
<accession>Q3A003</accession>
<keyword evidence="3" id="KW-0699">rRNA-binding</keyword>
<dbReference type="AlphaFoldDB" id="Q3A003"/>
<protein>
    <recommendedName>
        <fullName evidence="7">DUF615 domain-containing protein</fullName>
    </recommendedName>
</protein>
<dbReference type="HOGENOM" id="CLU_106757_3_0_7"/>
<dbReference type="PANTHER" id="PTHR38101">
    <property type="entry name" value="UPF0307 PROTEIN YJGA"/>
    <property type="match status" value="1"/>
</dbReference>
<dbReference type="RefSeq" id="WP_011342864.1">
    <property type="nucleotide sequence ID" value="NC_007498.2"/>
</dbReference>
<dbReference type="PANTHER" id="PTHR38101:SF1">
    <property type="entry name" value="UPF0307 PROTEIN YJGA"/>
    <property type="match status" value="1"/>
</dbReference>
<dbReference type="GO" id="GO:0042254">
    <property type="term" value="P:ribosome biogenesis"/>
    <property type="evidence" value="ECO:0007669"/>
    <property type="project" value="UniProtKB-KW"/>
</dbReference>
<sequence>MDDIVQERQPSRSAKKRAAKAVEDMAAHLVELGDADFRRLPLTGEILQAIEETRRIKAFGARKRQLKHLAGMFRRDEDSVQVAEAFLADIQHGRQQAAADFHQLEALRERLCDPEGFDAALEEIRRKMPAADLGKIRRLAESARLHKDKRAFRELFRLLKAAYPEQL</sequence>
<evidence type="ECO:0000256" key="1">
    <source>
        <dbReference type="ARBA" id="ARBA00022490"/>
    </source>
</evidence>
<dbReference type="EMBL" id="CP000142">
    <property type="protein sequence ID" value="ABA90304.1"/>
    <property type="molecule type" value="Genomic_DNA"/>
</dbReference>
<dbReference type="Gene3D" id="1.10.60.30">
    <property type="entry name" value="PSPTO4464-like domains"/>
    <property type="match status" value="2"/>
</dbReference>
<dbReference type="Pfam" id="PF04751">
    <property type="entry name" value="DarP"/>
    <property type="match status" value="1"/>
</dbReference>
<organism evidence="5 6">
    <name type="scientific">Syntrophotalea carbinolica (strain DSM 2380 / NBRC 103641 / GraBd1)</name>
    <name type="common">Pelobacter carbinolicus</name>
    <dbReference type="NCBI Taxonomy" id="338963"/>
    <lineage>
        <taxon>Bacteria</taxon>
        <taxon>Pseudomonadati</taxon>
        <taxon>Thermodesulfobacteriota</taxon>
        <taxon>Desulfuromonadia</taxon>
        <taxon>Desulfuromonadales</taxon>
        <taxon>Syntrophotaleaceae</taxon>
        <taxon>Syntrophotalea</taxon>
    </lineage>
</organism>
<dbReference type="GO" id="GO:0019843">
    <property type="term" value="F:rRNA binding"/>
    <property type="evidence" value="ECO:0007669"/>
    <property type="project" value="UniProtKB-KW"/>
</dbReference>
<dbReference type="GO" id="GO:0005829">
    <property type="term" value="C:cytosol"/>
    <property type="evidence" value="ECO:0007669"/>
    <property type="project" value="TreeGrafter"/>
</dbReference>
<dbReference type="STRING" id="338963.Pcar_3069"/>
<reference evidence="6" key="1">
    <citation type="submission" date="2005-10" db="EMBL/GenBank/DDBJ databases">
        <title>Complete sequence of Pelobacter carbinolicus DSM 2380.</title>
        <authorList>
            <person name="Copeland A."/>
            <person name="Lucas S."/>
            <person name="Lapidus A."/>
            <person name="Barry K."/>
            <person name="Detter J.C."/>
            <person name="Glavina T."/>
            <person name="Hammon N."/>
            <person name="Israni S."/>
            <person name="Pitluck S."/>
            <person name="Chertkov O."/>
            <person name="Schmutz J."/>
            <person name="Larimer F."/>
            <person name="Land M."/>
            <person name="Kyrpides N."/>
            <person name="Ivanova N."/>
            <person name="Richardson P."/>
        </authorList>
    </citation>
    <scope>NUCLEOTIDE SEQUENCE [LARGE SCALE GENOMIC DNA]</scope>
    <source>
        <strain evidence="6">DSM 2380 / NBRC 103641 / GraBd1</strain>
    </source>
</reference>
<keyword evidence="6" id="KW-1185">Reference proteome</keyword>
<keyword evidence="2" id="KW-0690">Ribosome biogenesis</keyword>
<keyword evidence="4" id="KW-0694">RNA-binding</keyword>